<keyword evidence="4" id="KW-0963">Cytoplasm</keyword>
<evidence type="ECO:0000256" key="7">
    <source>
        <dbReference type="ARBA" id="ARBA00023163"/>
    </source>
</evidence>
<evidence type="ECO:0000313" key="9">
    <source>
        <dbReference type="EMBL" id="OAD68886.1"/>
    </source>
</evidence>
<dbReference type="VEuPathDB" id="FungiDB:PHYBLDRAFT_159968"/>
<dbReference type="InParanoid" id="A0A167KU16"/>
<accession>A0A167KU16</accession>
<comment type="similarity">
    <text evidence="3">Belongs to the WHI5/NRM1 family.</text>
</comment>
<dbReference type="Proteomes" id="UP000077315">
    <property type="component" value="Unassembled WGS sequence"/>
</dbReference>
<keyword evidence="5" id="KW-0678">Repressor</keyword>
<evidence type="ECO:0000256" key="8">
    <source>
        <dbReference type="ARBA" id="ARBA00023242"/>
    </source>
</evidence>
<keyword evidence="7" id="KW-0804">Transcription</keyword>
<dbReference type="EMBL" id="KV440993">
    <property type="protein sequence ID" value="OAD68886.1"/>
    <property type="molecule type" value="Genomic_DNA"/>
</dbReference>
<organism evidence="9 10">
    <name type="scientific">Phycomyces blakesleeanus (strain ATCC 8743b / DSM 1359 / FGSC 10004 / NBRC 33097 / NRRL 1555)</name>
    <dbReference type="NCBI Taxonomy" id="763407"/>
    <lineage>
        <taxon>Eukaryota</taxon>
        <taxon>Fungi</taxon>
        <taxon>Fungi incertae sedis</taxon>
        <taxon>Mucoromycota</taxon>
        <taxon>Mucoromycotina</taxon>
        <taxon>Mucoromycetes</taxon>
        <taxon>Mucorales</taxon>
        <taxon>Phycomycetaceae</taxon>
        <taxon>Phycomyces</taxon>
    </lineage>
</organism>
<dbReference type="Pfam" id="PF08528">
    <property type="entry name" value="Whi5"/>
    <property type="match status" value="1"/>
</dbReference>
<evidence type="ECO:0000313" key="10">
    <source>
        <dbReference type="Proteomes" id="UP000077315"/>
    </source>
</evidence>
<evidence type="ECO:0000256" key="6">
    <source>
        <dbReference type="ARBA" id="ARBA00023015"/>
    </source>
</evidence>
<name>A0A167KU16_PHYB8</name>
<dbReference type="RefSeq" id="XP_018286926.1">
    <property type="nucleotide sequence ID" value="XM_018434092.1"/>
</dbReference>
<proteinExistence type="inferred from homology"/>
<protein>
    <submittedName>
        <fullName evidence="9">Uncharacterized protein</fullName>
    </submittedName>
</protein>
<evidence type="ECO:0000256" key="4">
    <source>
        <dbReference type="ARBA" id="ARBA00022490"/>
    </source>
</evidence>
<dbReference type="AlphaFoldDB" id="A0A167KU16"/>
<dbReference type="GO" id="GO:0005634">
    <property type="term" value="C:nucleus"/>
    <property type="evidence" value="ECO:0007669"/>
    <property type="project" value="UniProtKB-SubCell"/>
</dbReference>
<gene>
    <name evidence="9" type="ORF">PHYBLDRAFT_159968</name>
</gene>
<keyword evidence="8" id="KW-0539">Nucleus</keyword>
<evidence type="ECO:0000256" key="3">
    <source>
        <dbReference type="ARBA" id="ARBA00006922"/>
    </source>
</evidence>
<keyword evidence="10" id="KW-1185">Reference proteome</keyword>
<keyword evidence="6" id="KW-0805">Transcription regulation</keyword>
<dbReference type="InterPro" id="IPR013734">
    <property type="entry name" value="TF_Nrm1/Whi5"/>
</dbReference>
<dbReference type="GeneID" id="28994998"/>
<comment type="subcellular location">
    <subcellularLocation>
        <location evidence="2">Cytoplasm</location>
    </subcellularLocation>
    <subcellularLocation>
        <location evidence="1">Nucleus</location>
    </subcellularLocation>
</comment>
<dbReference type="GO" id="GO:0005737">
    <property type="term" value="C:cytoplasm"/>
    <property type="evidence" value="ECO:0007669"/>
    <property type="project" value="UniProtKB-SubCell"/>
</dbReference>
<dbReference type="OrthoDB" id="2359117at2759"/>
<reference evidence="10" key="1">
    <citation type="submission" date="2015-06" db="EMBL/GenBank/DDBJ databases">
        <title>Expansion of signal transduction pathways in fungi by whole-genome duplication.</title>
        <authorList>
            <consortium name="DOE Joint Genome Institute"/>
            <person name="Corrochano L.M."/>
            <person name="Kuo A."/>
            <person name="Marcet-Houben M."/>
            <person name="Polaino S."/>
            <person name="Salamov A."/>
            <person name="Villalobos J.M."/>
            <person name="Alvarez M.I."/>
            <person name="Avalos J."/>
            <person name="Benito E.P."/>
            <person name="Benoit I."/>
            <person name="Burger G."/>
            <person name="Camino L.P."/>
            <person name="Canovas D."/>
            <person name="Cerda-Olmedo E."/>
            <person name="Cheng J.-F."/>
            <person name="Dominguez A."/>
            <person name="Elias M."/>
            <person name="Eslava A.P."/>
            <person name="Glaser F."/>
            <person name="Grimwood J."/>
            <person name="Gutierrez G."/>
            <person name="Heitman J."/>
            <person name="Henrissat B."/>
            <person name="Iturriaga E.A."/>
            <person name="Lang B.F."/>
            <person name="Lavin J.L."/>
            <person name="Lee S."/>
            <person name="Li W."/>
            <person name="Lindquist E."/>
            <person name="Lopez-Garcia S."/>
            <person name="Luque E.M."/>
            <person name="Marcos A.T."/>
            <person name="Martin J."/>
            <person name="McCluskey K."/>
            <person name="Medina H.R."/>
            <person name="Miralles-Duran A."/>
            <person name="Miyazaki A."/>
            <person name="Munoz-Torres E."/>
            <person name="Oguiza J.A."/>
            <person name="Ohm R."/>
            <person name="Olmedo M."/>
            <person name="Orejas M."/>
            <person name="Ortiz-Castellanos L."/>
            <person name="Pisabarro A.G."/>
            <person name="Rodriguez-Romero J."/>
            <person name="Ruiz-Herrera J."/>
            <person name="Ruiz-Vazquez R."/>
            <person name="Sanz C."/>
            <person name="Schackwitz W."/>
            <person name="Schmutz J."/>
            <person name="Shahriari M."/>
            <person name="Shelest E."/>
            <person name="Silva-Franco F."/>
            <person name="Soanes D."/>
            <person name="Syed K."/>
            <person name="Tagua V.G."/>
            <person name="Talbot N.J."/>
            <person name="Thon M."/>
            <person name="De vries R.P."/>
            <person name="Wiebenga A."/>
            <person name="Yadav J.S."/>
            <person name="Braun E.L."/>
            <person name="Baker S."/>
            <person name="Garre V."/>
            <person name="Horwitz B."/>
            <person name="Torres-Martinez S."/>
            <person name="Idnurm A."/>
            <person name="Herrera-Estrella A."/>
            <person name="Gabaldon T."/>
            <person name="Grigoriev I.V."/>
        </authorList>
    </citation>
    <scope>NUCLEOTIDE SEQUENCE [LARGE SCALE GENOMIC DNA]</scope>
    <source>
        <strain evidence="10">NRRL 1555(-)</strain>
    </source>
</reference>
<evidence type="ECO:0000256" key="5">
    <source>
        <dbReference type="ARBA" id="ARBA00022491"/>
    </source>
</evidence>
<sequence length="168" mass="19366">MYHTNLNTNNCHLSEHHLPAHDSPPLIDITITTNHHKLKHPLEDCDNYDVIKHLEILKTRLGFARFKLKNGWEKNALPDVEGMWKQRQKQIVDQIPTPRMTQRDIIEKRVYIQSPGARSAQTKKARLTRSLSNPTELLDSKDRTDSLTFACATAAYKTPVRAKDDSFL</sequence>
<evidence type="ECO:0000256" key="1">
    <source>
        <dbReference type="ARBA" id="ARBA00004123"/>
    </source>
</evidence>
<evidence type="ECO:0000256" key="2">
    <source>
        <dbReference type="ARBA" id="ARBA00004496"/>
    </source>
</evidence>